<organism evidence="1 2">
    <name type="scientific">Noviherbaspirillum pedocola</name>
    <dbReference type="NCBI Taxonomy" id="2801341"/>
    <lineage>
        <taxon>Bacteria</taxon>
        <taxon>Pseudomonadati</taxon>
        <taxon>Pseudomonadota</taxon>
        <taxon>Betaproteobacteria</taxon>
        <taxon>Burkholderiales</taxon>
        <taxon>Oxalobacteraceae</taxon>
        <taxon>Noviherbaspirillum</taxon>
    </lineage>
</organism>
<evidence type="ECO:0000313" key="1">
    <source>
        <dbReference type="EMBL" id="MBK4737865.1"/>
    </source>
</evidence>
<dbReference type="Proteomes" id="UP000622890">
    <property type="component" value="Unassembled WGS sequence"/>
</dbReference>
<dbReference type="AlphaFoldDB" id="A0A934SWH9"/>
<sequence length="156" mass="17769">MHSCNSDTEEKAATILGRILFEFSRLEMELGLCIVWIEGGALLEQLTRKHEYSTFNERLGFLRESVDQLLPAGSKGHTAYTGWLDQADTLRKLRNELIHGRWGVDTTVERVVNVIGMPTSPNQRSVGYSLEQLKQVLDSVNVLRNDLSTLRDRWPL</sequence>
<proteinExistence type="predicted"/>
<evidence type="ECO:0000313" key="2">
    <source>
        <dbReference type="Proteomes" id="UP000622890"/>
    </source>
</evidence>
<reference evidence="1" key="1">
    <citation type="submission" date="2021-01" db="EMBL/GenBank/DDBJ databases">
        <title>Genome sequence of strain Noviherbaspirillum sp. DKR-6.</title>
        <authorList>
            <person name="Chaudhary D.K."/>
        </authorList>
    </citation>
    <scope>NUCLEOTIDE SEQUENCE</scope>
    <source>
        <strain evidence="1">DKR-6</strain>
    </source>
</reference>
<comment type="caution">
    <text evidence="1">The sequence shown here is derived from an EMBL/GenBank/DDBJ whole genome shotgun (WGS) entry which is preliminary data.</text>
</comment>
<name>A0A934SWH9_9BURK</name>
<gene>
    <name evidence="1" type="ORF">JJB74_24860</name>
</gene>
<dbReference type="RefSeq" id="WP_200596506.1">
    <property type="nucleotide sequence ID" value="NZ_JAEPBG010000015.1"/>
</dbReference>
<dbReference type="EMBL" id="JAEPBG010000015">
    <property type="protein sequence ID" value="MBK4737865.1"/>
    <property type="molecule type" value="Genomic_DNA"/>
</dbReference>
<keyword evidence="2" id="KW-1185">Reference proteome</keyword>
<accession>A0A934SWH9</accession>
<protein>
    <submittedName>
        <fullName evidence="1">Uncharacterized protein</fullName>
    </submittedName>
</protein>